<dbReference type="Gene3D" id="3.40.630.30">
    <property type="match status" value="1"/>
</dbReference>
<organism evidence="2 3">
    <name type="scientific">Cryobacterium frigoriphilum</name>
    <dbReference type="NCBI Taxonomy" id="1259150"/>
    <lineage>
        <taxon>Bacteria</taxon>
        <taxon>Bacillati</taxon>
        <taxon>Actinomycetota</taxon>
        <taxon>Actinomycetes</taxon>
        <taxon>Micrococcales</taxon>
        <taxon>Microbacteriaceae</taxon>
        <taxon>Cryobacterium</taxon>
    </lineage>
</organism>
<dbReference type="PANTHER" id="PTHR43233">
    <property type="entry name" value="FAMILY N-ACETYLTRANSFERASE, PUTATIVE (AFU_ORTHOLOGUE AFUA_6G03350)-RELATED"/>
    <property type="match status" value="1"/>
</dbReference>
<accession>A0A4R9A9T0</accession>
<sequence>MLPFTTILNDTITDDQALALYASVGWSTYTADPLALRRALDNSSFVVSARGENGELIGLARAISDDTTICYLQDILVAPTYQGSGVGRALLDQVTQHYAHVRQTVLITDDEPGQRAFYQALGFTEGSDFTPNALRMFALLR</sequence>
<dbReference type="InterPro" id="IPR016181">
    <property type="entry name" value="Acyl_CoA_acyltransferase"/>
</dbReference>
<dbReference type="CDD" id="cd04301">
    <property type="entry name" value="NAT_SF"/>
    <property type="match status" value="1"/>
</dbReference>
<dbReference type="GO" id="GO:0016747">
    <property type="term" value="F:acyltransferase activity, transferring groups other than amino-acyl groups"/>
    <property type="evidence" value="ECO:0007669"/>
    <property type="project" value="InterPro"/>
</dbReference>
<gene>
    <name evidence="2" type="ORF">E3T55_05045</name>
</gene>
<protein>
    <submittedName>
        <fullName evidence="2">N-acetyltransferase</fullName>
    </submittedName>
</protein>
<name>A0A4R9A9T0_9MICO</name>
<dbReference type="PANTHER" id="PTHR43233:SF1">
    <property type="entry name" value="FAMILY N-ACETYLTRANSFERASE, PUTATIVE (AFU_ORTHOLOGUE AFUA_6G03350)-RELATED"/>
    <property type="match status" value="1"/>
</dbReference>
<dbReference type="AlphaFoldDB" id="A0A4R9A9T0"/>
<dbReference type="PROSITE" id="PS51186">
    <property type="entry name" value="GNAT"/>
    <property type="match status" value="1"/>
</dbReference>
<reference evidence="2 3" key="1">
    <citation type="submission" date="2019-03" db="EMBL/GenBank/DDBJ databases">
        <title>Genomics of glacier-inhabiting Cryobacterium strains.</title>
        <authorList>
            <person name="Liu Q."/>
            <person name="Xin Y.-H."/>
        </authorList>
    </citation>
    <scope>NUCLEOTIDE SEQUENCE [LARGE SCALE GENOMIC DNA]</scope>
    <source>
        <strain evidence="2 3">Hh14</strain>
    </source>
</reference>
<dbReference type="InterPro" id="IPR000182">
    <property type="entry name" value="GNAT_dom"/>
</dbReference>
<evidence type="ECO:0000313" key="3">
    <source>
        <dbReference type="Proteomes" id="UP000297447"/>
    </source>
</evidence>
<proteinExistence type="predicted"/>
<dbReference type="InterPro" id="IPR053144">
    <property type="entry name" value="Acetyltransferase_Butenolide"/>
</dbReference>
<dbReference type="Proteomes" id="UP000297447">
    <property type="component" value="Unassembled WGS sequence"/>
</dbReference>
<dbReference type="EMBL" id="SOHE01000018">
    <property type="protein sequence ID" value="TFD54048.1"/>
    <property type="molecule type" value="Genomic_DNA"/>
</dbReference>
<evidence type="ECO:0000313" key="2">
    <source>
        <dbReference type="EMBL" id="TFD54048.1"/>
    </source>
</evidence>
<keyword evidence="3" id="KW-1185">Reference proteome</keyword>
<dbReference type="SUPFAM" id="SSF55729">
    <property type="entry name" value="Acyl-CoA N-acyltransferases (Nat)"/>
    <property type="match status" value="1"/>
</dbReference>
<feature type="domain" description="N-acetyltransferase" evidence="1">
    <location>
        <begin position="7"/>
        <end position="141"/>
    </location>
</feature>
<dbReference type="OrthoDB" id="4549080at2"/>
<dbReference type="RefSeq" id="WP_134518472.1">
    <property type="nucleotide sequence ID" value="NZ_SOHE01000018.1"/>
</dbReference>
<evidence type="ECO:0000259" key="1">
    <source>
        <dbReference type="PROSITE" id="PS51186"/>
    </source>
</evidence>
<keyword evidence="2" id="KW-0808">Transferase</keyword>
<dbReference type="Pfam" id="PF00583">
    <property type="entry name" value="Acetyltransf_1"/>
    <property type="match status" value="1"/>
</dbReference>
<comment type="caution">
    <text evidence="2">The sequence shown here is derived from an EMBL/GenBank/DDBJ whole genome shotgun (WGS) entry which is preliminary data.</text>
</comment>